<dbReference type="Pfam" id="PF00978">
    <property type="entry name" value="RdRP_2"/>
    <property type="match status" value="1"/>
</dbReference>
<protein>
    <submittedName>
        <fullName evidence="5">RNA-dependent RNA polymerase</fullName>
    </submittedName>
</protein>
<dbReference type="PROSITE" id="PS50507">
    <property type="entry name" value="RDRP_SSRNA_POS"/>
    <property type="match status" value="1"/>
</dbReference>
<keyword evidence="2" id="KW-0548">Nucleotidyltransferase</keyword>
<dbReference type="InterPro" id="IPR001788">
    <property type="entry name" value="RNA-dep_RNA_pol_alsuvir"/>
</dbReference>
<proteinExistence type="predicted"/>
<accession>A0A514DD87</accession>
<keyword evidence="3" id="KW-0693">Viral RNA replication</keyword>
<evidence type="ECO:0000256" key="3">
    <source>
        <dbReference type="ARBA" id="ARBA00022953"/>
    </source>
</evidence>
<keyword evidence="1" id="KW-0808">Transferase</keyword>
<dbReference type="SUPFAM" id="SSF56672">
    <property type="entry name" value="DNA/RNA polymerases"/>
    <property type="match status" value="1"/>
</dbReference>
<evidence type="ECO:0000256" key="1">
    <source>
        <dbReference type="ARBA" id="ARBA00022679"/>
    </source>
</evidence>
<keyword evidence="5" id="KW-0696">RNA-directed RNA polymerase</keyword>
<dbReference type="GO" id="GO:0039694">
    <property type="term" value="P:viral RNA genome replication"/>
    <property type="evidence" value="ECO:0007669"/>
    <property type="project" value="InterPro"/>
</dbReference>
<evidence type="ECO:0000256" key="2">
    <source>
        <dbReference type="ARBA" id="ARBA00022695"/>
    </source>
</evidence>
<dbReference type="GO" id="GO:0003968">
    <property type="term" value="F:RNA-directed RNA polymerase activity"/>
    <property type="evidence" value="ECO:0007669"/>
    <property type="project" value="UniProtKB-KW"/>
</dbReference>
<reference evidence="5" key="1">
    <citation type="submission" date="2019-05" db="EMBL/GenBank/DDBJ databases">
        <title>Metatranscriptomic reconstruction reveals RNA viruses with the potential to shape carbon cycling in soil.</title>
        <authorList>
            <person name="Starr E.P."/>
            <person name="Nuccio E."/>
            <person name="Pett-Ridge J."/>
            <person name="Banfield J.F."/>
            <person name="Firestone M.K."/>
        </authorList>
    </citation>
    <scope>NUCLEOTIDE SEQUENCE</scope>
    <source>
        <strain evidence="5">H2_Bulk_35_scaffold_786</strain>
    </source>
</reference>
<dbReference type="EMBL" id="MN036327">
    <property type="protein sequence ID" value="QDH91576.1"/>
    <property type="molecule type" value="Genomic_DNA"/>
</dbReference>
<name>A0A514DD87_9VIRU</name>
<gene>
    <name evidence="5" type="ORF">H2Bulk35786_000003</name>
</gene>
<evidence type="ECO:0000259" key="4">
    <source>
        <dbReference type="PROSITE" id="PS50507"/>
    </source>
</evidence>
<dbReference type="GO" id="GO:0003723">
    <property type="term" value="F:RNA binding"/>
    <property type="evidence" value="ECO:0007669"/>
    <property type="project" value="InterPro"/>
</dbReference>
<evidence type="ECO:0000313" key="5">
    <source>
        <dbReference type="EMBL" id="QDH91576.1"/>
    </source>
</evidence>
<dbReference type="InterPro" id="IPR043502">
    <property type="entry name" value="DNA/RNA_pol_sf"/>
</dbReference>
<dbReference type="GO" id="GO:0006351">
    <property type="term" value="P:DNA-templated transcription"/>
    <property type="evidence" value="ECO:0007669"/>
    <property type="project" value="InterPro"/>
</dbReference>
<feature type="domain" description="RdRp catalytic" evidence="4">
    <location>
        <begin position="147"/>
        <end position="266"/>
    </location>
</feature>
<sequence>MKRIASKLPDPNKILLAELKEFTLQWCKQNLVPLSPDADDSFDTWLNKTTYPFHRKMELKEKWDAIPDMWKFPAKYTRCKSFQKDEVYPEYKHARGIFSREDEFKCRVGPIFKLIEEELYEHPSFIKHVPVKDRPNYIMEMLYAPGSKYAATDYTSFEASFKKEIMEACEFVMYEYMTAHLPAGANFIGLIRKVLTGKNTCVFKNFNLEIDATRRSGEMNTSLGNGFSNLMFMSFMCQKIGSTCLSGVVEGDDGLFRVKGRFPTKEEFAQLGMNIKLVEHENISTASFCGIVFDPQDRINVTNPMDELLTFGWTSRMYARVNSNKLKVLLRCKSLSMAHQYPGCPILSSLARYGLRMTRSFDVRHHIKEGSMSTWEREQLLYCLKNPIPSIQTGLATRQLVETLYGITVEEQFRIEEYLDHLEELVPLSLPEIEHHLSPVSKHYFSMYSSIENKDDPCLERPSLVWPELTKAWKVPWERSGLHPTVSSD</sequence>
<dbReference type="InterPro" id="IPR007094">
    <property type="entry name" value="RNA-dir_pol_PSvirus"/>
</dbReference>
<organism evidence="5">
    <name type="scientific">Riboviria sp</name>
    <dbReference type="NCBI Taxonomy" id="2585031"/>
    <lineage>
        <taxon>Viruses</taxon>
        <taxon>Riboviria</taxon>
    </lineage>
</organism>